<sequence length="235" mass="26332">MTIEPKLLSNISHKPIAKDLWDHIRSWYRVTNGPRIQQLQQDLANCQQVGVSIQTYYGRLTKLWDDVTKLRTSFDPLPTLEQVYLNVTQDEDARLKKKSFEGKTENMAFVAQTQRPRSHYDDKTTSVMCTNFGRVGHQADTFFQILGFPEWWGTTPPASGTLGRGGPARANVAKIVANVAVTDADRDAILGLTDEQWLSVRRVMSAAKTGTSEQMSGKILSPSWILDTGATHHLT</sequence>
<reference evidence="2" key="1">
    <citation type="journal article" date="2013" name="Nat. Genet.">
        <title>The Capsella rubella genome and the genomic consequences of rapid mating system evolution.</title>
        <authorList>
            <person name="Slotte T."/>
            <person name="Hazzouri K.M."/>
            <person name="Agren J.A."/>
            <person name="Koenig D."/>
            <person name="Maumus F."/>
            <person name="Guo Y.L."/>
            <person name="Steige K."/>
            <person name="Platts A.E."/>
            <person name="Escobar J.S."/>
            <person name="Newman L.K."/>
            <person name="Wang W."/>
            <person name="Mandakova T."/>
            <person name="Vello E."/>
            <person name="Smith L.M."/>
            <person name="Henz S.R."/>
            <person name="Steffen J."/>
            <person name="Takuno S."/>
            <person name="Brandvain Y."/>
            <person name="Coop G."/>
            <person name="Andolfatto P."/>
            <person name="Hu T.T."/>
            <person name="Blanchette M."/>
            <person name="Clark R.M."/>
            <person name="Quesneville H."/>
            <person name="Nordborg M."/>
            <person name="Gaut B.S."/>
            <person name="Lysak M.A."/>
            <person name="Jenkins J."/>
            <person name="Grimwood J."/>
            <person name="Chapman J."/>
            <person name="Prochnik S."/>
            <person name="Shu S."/>
            <person name="Rokhsar D."/>
            <person name="Schmutz J."/>
            <person name="Weigel D."/>
            <person name="Wright S.I."/>
        </authorList>
    </citation>
    <scope>NUCLEOTIDE SEQUENCE [LARGE SCALE GENOMIC DNA]</scope>
    <source>
        <strain evidence="2">cv. Monte Gargano</strain>
    </source>
</reference>
<proteinExistence type="predicted"/>
<protein>
    <submittedName>
        <fullName evidence="1">Uncharacterized protein</fullName>
    </submittedName>
</protein>
<dbReference type="AlphaFoldDB" id="R0GF26"/>
<dbReference type="Proteomes" id="UP000029121">
    <property type="component" value="Unassembled WGS sequence"/>
</dbReference>
<organism evidence="1 2">
    <name type="scientific">Capsella rubella</name>
    <dbReference type="NCBI Taxonomy" id="81985"/>
    <lineage>
        <taxon>Eukaryota</taxon>
        <taxon>Viridiplantae</taxon>
        <taxon>Streptophyta</taxon>
        <taxon>Embryophyta</taxon>
        <taxon>Tracheophyta</taxon>
        <taxon>Spermatophyta</taxon>
        <taxon>Magnoliopsida</taxon>
        <taxon>eudicotyledons</taxon>
        <taxon>Gunneridae</taxon>
        <taxon>Pentapetalae</taxon>
        <taxon>rosids</taxon>
        <taxon>malvids</taxon>
        <taxon>Brassicales</taxon>
        <taxon>Brassicaceae</taxon>
        <taxon>Camelineae</taxon>
        <taxon>Capsella</taxon>
    </lineage>
</organism>
<dbReference type="EMBL" id="KB870806">
    <property type="protein sequence ID" value="EOA34266.1"/>
    <property type="molecule type" value="Genomic_DNA"/>
</dbReference>
<dbReference type="PANTHER" id="PTHR34222:SF28">
    <property type="entry name" value="CCHC-TYPE DOMAIN-CONTAINING PROTEIN"/>
    <property type="match status" value="1"/>
</dbReference>
<name>R0GF26_9BRAS</name>
<keyword evidence="2" id="KW-1185">Reference proteome</keyword>
<feature type="non-terminal residue" evidence="1">
    <location>
        <position position="235"/>
    </location>
</feature>
<evidence type="ECO:0000313" key="1">
    <source>
        <dbReference type="EMBL" id="EOA34266.1"/>
    </source>
</evidence>
<gene>
    <name evidence="1" type="ORF">CARUB_v10021780mg</name>
</gene>
<dbReference type="PANTHER" id="PTHR34222">
    <property type="entry name" value="GAG_PRE-INTEGRS DOMAIN-CONTAINING PROTEIN"/>
    <property type="match status" value="1"/>
</dbReference>
<dbReference type="eggNOG" id="KOG0017">
    <property type="taxonomic scope" value="Eukaryota"/>
</dbReference>
<accession>R0GF26</accession>
<evidence type="ECO:0000313" key="2">
    <source>
        <dbReference type="Proteomes" id="UP000029121"/>
    </source>
</evidence>